<dbReference type="SUPFAM" id="SSF53187">
    <property type="entry name" value="Zn-dependent exopeptidases"/>
    <property type="match status" value="1"/>
</dbReference>
<reference evidence="1" key="1">
    <citation type="journal article" date="2014" name="Int. J. Syst. Evol. Microbiol.">
        <title>Complete genome of a new Firmicutes species belonging to the dominant human colonic microbiota ('Ruminococcus bicirculans') reveals two chromosomes and a selective capacity to utilize plant glucans.</title>
        <authorList>
            <consortium name="NISC Comparative Sequencing Program"/>
            <person name="Wegmann U."/>
            <person name="Louis P."/>
            <person name="Goesmann A."/>
            <person name="Henrissat B."/>
            <person name="Duncan S.H."/>
            <person name="Flint H.J."/>
        </authorList>
    </citation>
    <scope>NUCLEOTIDE SEQUENCE</scope>
    <source>
        <strain evidence="1">VKM B-1499</strain>
    </source>
</reference>
<dbReference type="Pfam" id="PF05013">
    <property type="entry name" value="FGase"/>
    <property type="match status" value="1"/>
</dbReference>
<evidence type="ECO:0000313" key="2">
    <source>
        <dbReference type="Proteomes" id="UP001143509"/>
    </source>
</evidence>
<protein>
    <submittedName>
        <fullName evidence="1">N-formylglutamate deformylase</fullName>
    </submittedName>
</protein>
<accession>A0ABQ5T8J5</accession>
<keyword evidence="2" id="KW-1185">Reference proteome</keyword>
<dbReference type="Proteomes" id="UP001143509">
    <property type="component" value="Unassembled WGS sequence"/>
</dbReference>
<organism evidence="1 2">
    <name type="scientific">Brevundimonas intermedia</name>
    <dbReference type="NCBI Taxonomy" id="74315"/>
    <lineage>
        <taxon>Bacteria</taxon>
        <taxon>Pseudomonadati</taxon>
        <taxon>Pseudomonadota</taxon>
        <taxon>Alphaproteobacteria</taxon>
        <taxon>Caulobacterales</taxon>
        <taxon>Caulobacteraceae</taxon>
        <taxon>Brevundimonas</taxon>
    </lineage>
</organism>
<comment type="caution">
    <text evidence="1">The sequence shown here is derived from an EMBL/GenBank/DDBJ whole genome shotgun (WGS) entry which is preliminary data.</text>
</comment>
<sequence>MKFRTSPPSFHNETRYAVLMSTDGASFTITLPPESAPQTPLVFASPHSGQTYPDDMGAVEGLSRSSLKSAEDALVGTLVRAGPDHGTPLIEARIGRAYLDLNRDPAELDPSLIDDVEGPVGAKTRAGYGLIPRLTGDGLPLYDRRLSRAEAEARIRTAHTPYHDALAEMMARTHGRCGRAVLIDWHSMPARAVGAEVVLGDRHGTSCRSRLTRRLRDLFEGLGWRVALNHPYAGGWSTQVWGRPEDGYEAIQIELSRKLYLDEATQTPNAAHGATAKALNRVIAALCREDWADGSRL</sequence>
<dbReference type="Gene3D" id="3.40.630.40">
    <property type="entry name" value="Zn-dependent exopeptidases"/>
    <property type="match status" value="1"/>
</dbReference>
<proteinExistence type="predicted"/>
<dbReference type="InterPro" id="IPR007709">
    <property type="entry name" value="N-FG_amidohydro"/>
</dbReference>
<dbReference type="RefSeq" id="WP_271165279.1">
    <property type="nucleotide sequence ID" value="NZ_BSFD01000006.1"/>
</dbReference>
<dbReference type="EMBL" id="BSFD01000006">
    <property type="protein sequence ID" value="GLK49072.1"/>
    <property type="molecule type" value="Genomic_DNA"/>
</dbReference>
<gene>
    <name evidence="1" type="ORF">GCM10017620_20450</name>
</gene>
<evidence type="ECO:0000313" key="1">
    <source>
        <dbReference type="EMBL" id="GLK49072.1"/>
    </source>
</evidence>
<name>A0ABQ5T8J5_9CAUL</name>
<reference evidence="1" key="2">
    <citation type="submission" date="2023-01" db="EMBL/GenBank/DDBJ databases">
        <authorList>
            <person name="Sun Q."/>
            <person name="Evtushenko L."/>
        </authorList>
    </citation>
    <scope>NUCLEOTIDE SEQUENCE</scope>
    <source>
        <strain evidence="1">VKM B-1499</strain>
    </source>
</reference>